<evidence type="ECO:0000313" key="2">
    <source>
        <dbReference type="Proteomes" id="UP000030377"/>
    </source>
</evidence>
<dbReference type="AlphaFoldDB" id="A0A0A3XHZ0"/>
<name>A0A0A3XHZ0_BRAJP</name>
<accession>A0A0A3XHZ0</accession>
<dbReference type="Proteomes" id="UP000030377">
    <property type="component" value="Unassembled WGS sequence"/>
</dbReference>
<proteinExistence type="predicted"/>
<gene>
    <name evidence="1" type="ORF">MA20_47670</name>
</gene>
<reference evidence="1 2" key="1">
    <citation type="submission" date="2014-09" db="EMBL/GenBank/DDBJ databases">
        <title>Draft genome of Bradyrhizobium japonicum Is-34.</title>
        <authorList>
            <person name="Tsurumaru H."/>
            <person name="Yamakawa T."/>
            <person name="Hashimoto S."/>
            <person name="Okizaki K."/>
            <person name="Kanesaki Y."/>
            <person name="Yoshikawa H."/>
            <person name="Yajima S."/>
        </authorList>
    </citation>
    <scope>NUCLEOTIDE SEQUENCE [LARGE SCALE GENOMIC DNA]</scope>
    <source>
        <strain evidence="1 2">Is-34</strain>
    </source>
</reference>
<feature type="non-terminal residue" evidence="1">
    <location>
        <position position="1"/>
    </location>
</feature>
<organism evidence="1 2">
    <name type="scientific">Bradyrhizobium japonicum</name>
    <dbReference type="NCBI Taxonomy" id="375"/>
    <lineage>
        <taxon>Bacteria</taxon>
        <taxon>Pseudomonadati</taxon>
        <taxon>Pseudomonadota</taxon>
        <taxon>Alphaproteobacteria</taxon>
        <taxon>Hyphomicrobiales</taxon>
        <taxon>Nitrobacteraceae</taxon>
        <taxon>Bradyrhizobium</taxon>
    </lineage>
</organism>
<comment type="caution">
    <text evidence="1">The sequence shown here is derived from an EMBL/GenBank/DDBJ whole genome shotgun (WGS) entry which is preliminary data.</text>
</comment>
<dbReference type="EMBL" id="JRPN01000103">
    <property type="protein sequence ID" value="KGT72884.1"/>
    <property type="molecule type" value="Genomic_DNA"/>
</dbReference>
<sequence>AAQYQRKTSILHFLAYCLREQGVCFQHFVQILMVFCFCKRMGTFHRNITDIFDVEPHSFQAIYYTRITNGAGAHINTASVCA</sequence>
<evidence type="ECO:0000313" key="1">
    <source>
        <dbReference type="EMBL" id="KGT72884.1"/>
    </source>
</evidence>
<protein>
    <submittedName>
        <fullName evidence="1">Uncharacterized protein</fullName>
    </submittedName>
</protein>